<organism evidence="2 3">
    <name type="scientific">Sphaerotilus hippei</name>
    <dbReference type="NCBI Taxonomy" id="744406"/>
    <lineage>
        <taxon>Bacteria</taxon>
        <taxon>Pseudomonadati</taxon>
        <taxon>Pseudomonadota</taxon>
        <taxon>Betaproteobacteria</taxon>
        <taxon>Burkholderiales</taxon>
        <taxon>Sphaerotilaceae</taxon>
        <taxon>Sphaerotilus</taxon>
    </lineage>
</organism>
<dbReference type="SMART" id="SM00382">
    <property type="entry name" value="AAA"/>
    <property type="match status" value="1"/>
</dbReference>
<keyword evidence="2" id="KW-0067">ATP-binding</keyword>
<dbReference type="GO" id="GO:0006302">
    <property type="term" value="P:double-strand break repair"/>
    <property type="evidence" value="ECO:0007669"/>
    <property type="project" value="InterPro"/>
</dbReference>
<evidence type="ECO:0000313" key="3">
    <source>
        <dbReference type="Proteomes" id="UP000247811"/>
    </source>
</evidence>
<dbReference type="InterPro" id="IPR038729">
    <property type="entry name" value="Rad50/SbcC_AAA"/>
</dbReference>
<dbReference type="GO" id="GO:0005524">
    <property type="term" value="F:ATP binding"/>
    <property type="evidence" value="ECO:0007669"/>
    <property type="project" value="UniProtKB-KW"/>
</dbReference>
<dbReference type="InterPro" id="IPR027417">
    <property type="entry name" value="P-loop_NTPase"/>
</dbReference>
<dbReference type="GO" id="GO:0016887">
    <property type="term" value="F:ATP hydrolysis activity"/>
    <property type="evidence" value="ECO:0007669"/>
    <property type="project" value="InterPro"/>
</dbReference>
<dbReference type="Gene3D" id="3.40.50.300">
    <property type="entry name" value="P-loop containing nucleotide triphosphate hydrolases"/>
    <property type="match status" value="2"/>
</dbReference>
<dbReference type="PANTHER" id="PTHR32182">
    <property type="entry name" value="DNA REPLICATION AND REPAIR PROTEIN RECF"/>
    <property type="match status" value="1"/>
</dbReference>
<keyword evidence="2" id="KW-0547">Nucleotide-binding</keyword>
<dbReference type="GO" id="GO:0000731">
    <property type="term" value="P:DNA synthesis involved in DNA repair"/>
    <property type="evidence" value="ECO:0007669"/>
    <property type="project" value="TreeGrafter"/>
</dbReference>
<evidence type="ECO:0000259" key="1">
    <source>
        <dbReference type="SMART" id="SM00382"/>
    </source>
</evidence>
<dbReference type="InterPro" id="IPR003959">
    <property type="entry name" value="ATPase_AAA_core"/>
</dbReference>
<reference evidence="2 3" key="1">
    <citation type="submission" date="2018-05" db="EMBL/GenBank/DDBJ databases">
        <title>Genomic Encyclopedia of Type Strains, Phase IV (KMG-IV): sequencing the most valuable type-strain genomes for metagenomic binning, comparative biology and taxonomic classification.</title>
        <authorList>
            <person name="Goeker M."/>
        </authorList>
    </citation>
    <scope>NUCLEOTIDE SEQUENCE [LARGE SCALE GENOMIC DNA]</scope>
    <source>
        <strain evidence="2 3">DSM 566</strain>
    </source>
</reference>
<dbReference type="AlphaFoldDB" id="A0A318GUY4"/>
<keyword evidence="3" id="KW-1185">Reference proteome</keyword>
<evidence type="ECO:0000313" key="2">
    <source>
        <dbReference type="EMBL" id="PXW92412.1"/>
    </source>
</evidence>
<dbReference type="InterPro" id="IPR003593">
    <property type="entry name" value="AAA+_ATPase"/>
</dbReference>
<dbReference type="OrthoDB" id="5468457at2"/>
<feature type="domain" description="AAA+ ATPase" evidence="1">
    <location>
        <begin position="22"/>
        <end position="390"/>
    </location>
</feature>
<dbReference type="RefSeq" id="WP_110402340.1">
    <property type="nucleotide sequence ID" value="NZ_QJJS01000024.1"/>
</dbReference>
<comment type="caution">
    <text evidence="2">The sequence shown here is derived from an EMBL/GenBank/DDBJ whole genome shotgun (WGS) entry which is preliminary data.</text>
</comment>
<dbReference type="Pfam" id="PF13476">
    <property type="entry name" value="AAA_23"/>
    <property type="match status" value="1"/>
</dbReference>
<dbReference type="SUPFAM" id="SSF52540">
    <property type="entry name" value="P-loop containing nucleoside triphosphate hydrolases"/>
    <property type="match status" value="1"/>
</dbReference>
<dbReference type="PANTHER" id="PTHR32182:SF23">
    <property type="entry name" value="ATP BINDING PROTEIN"/>
    <property type="match status" value="1"/>
</dbReference>
<dbReference type="Proteomes" id="UP000247811">
    <property type="component" value="Unassembled WGS sequence"/>
</dbReference>
<dbReference type="Pfam" id="PF13304">
    <property type="entry name" value="AAA_21"/>
    <property type="match status" value="1"/>
</dbReference>
<proteinExistence type="predicted"/>
<name>A0A318GUY4_9BURK</name>
<dbReference type="EMBL" id="QJJS01000024">
    <property type="protein sequence ID" value="PXW92412.1"/>
    <property type="molecule type" value="Genomic_DNA"/>
</dbReference>
<sequence>MRLRKVSLSNYRCFERLDIDLHPRLTVIVGTNGAGKTAVLDGIAAGLTPVLRHLSSANQRLTGEGAGIKDTDFRLVTREGRAGAERWVAASHAQVHLRTTTGLEWDYWRPSSKGAEPASKVGESSLSAHLKQIGESLSSPDPLLLPVFAYYGARRGHIEIPERLRATKENYGHPTAALVGALESLNDFKEMLKWFDLAEAAELRANKGSRPEDYELSPALEAVRHAVTSLLGGAYQNPYFNADHRFVVERIDGGVPLQVGQLSQGYQSMLALGMDFARRLALGNPHMSYGNHDSTVFAASELQVLGWAGEDRLPAVAPMIAPALMLVDEIDLHLHPTWQQRVLGDLMRTFPGTQFIVTTHSPQVLSTVSREHIRVLTQRDDGQHVALTPDFSPLGHAAGDALAKVMGTHKVPPLALLDDVHAYEQLVRSGQELSDDAVKLKAKLDQAGYQVHDSDLVTWRFLASRKLGKQS</sequence>
<accession>A0A318GUY4</accession>
<protein>
    <submittedName>
        <fullName evidence="2">Putative ATP-binding protein involved in virulence</fullName>
    </submittedName>
</protein>
<gene>
    <name evidence="2" type="ORF">C7444_12421</name>
</gene>